<feature type="region of interest" description="Disordered" evidence="2">
    <location>
        <begin position="1"/>
        <end position="31"/>
    </location>
</feature>
<dbReference type="GO" id="GO:0004483">
    <property type="term" value="F:methyltransferase cap1 activity"/>
    <property type="evidence" value="ECO:0007669"/>
    <property type="project" value="UniProtKB-UniRule"/>
</dbReference>
<dbReference type="Gene3D" id="3.40.50.12760">
    <property type="match status" value="1"/>
</dbReference>
<comment type="function">
    <text evidence="1">S-adenosyl-L-methionine-dependent methyltransferase that mediates RNA cap1 2'-O-ribose methylation to the 5'-cap structure of RNAs. Methylates the ribose of the first nucleotide of a m(7)GpppG-capped mRNA to produce m(7)GpppNmp (cap1).</text>
</comment>
<dbReference type="Proteomes" id="UP000751190">
    <property type="component" value="Unassembled WGS sequence"/>
</dbReference>
<evidence type="ECO:0000259" key="3">
    <source>
        <dbReference type="Pfam" id="PF01728"/>
    </source>
</evidence>
<dbReference type="PANTHER" id="PTHR16121">
    <property type="entry name" value="CAP-SPECIFIC MRNA (NUCLEOSIDE-2'-O-)-METHYLTRANSFERASE 1-RELATED"/>
    <property type="match status" value="1"/>
</dbReference>
<proteinExistence type="predicted"/>
<feature type="region of interest" description="Disordered" evidence="2">
    <location>
        <begin position="702"/>
        <end position="825"/>
    </location>
</feature>
<dbReference type="InterPro" id="IPR002877">
    <property type="entry name" value="RNA_MeTrfase_FtsJ_dom"/>
</dbReference>
<dbReference type="GO" id="GO:0005737">
    <property type="term" value="C:cytoplasm"/>
    <property type="evidence" value="ECO:0007669"/>
    <property type="project" value="TreeGrafter"/>
</dbReference>
<dbReference type="EMBL" id="JAGTXO010000014">
    <property type="protein sequence ID" value="KAG8464125.1"/>
    <property type="molecule type" value="Genomic_DNA"/>
</dbReference>
<dbReference type="InterPro" id="IPR029063">
    <property type="entry name" value="SAM-dependent_MTases_sf"/>
</dbReference>
<feature type="compositionally biased region" description="Low complexity" evidence="2">
    <location>
        <begin position="706"/>
        <end position="725"/>
    </location>
</feature>
<dbReference type="GO" id="GO:0032259">
    <property type="term" value="P:methylation"/>
    <property type="evidence" value="ECO:0007669"/>
    <property type="project" value="UniProtKB-KW"/>
</dbReference>
<accession>A0A8J5XRL3</accession>
<dbReference type="SUPFAM" id="SSF53335">
    <property type="entry name" value="S-adenosyl-L-methionine-dependent methyltransferases"/>
    <property type="match status" value="1"/>
</dbReference>
<keyword evidence="1" id="KW-0808">Transferase</keyword>
<feature type="compositionally biased region" description="Low complexity" evidence="2">
    <location>
        <begin position="732"/>
        <end position="779"/>
    </location>
</feature>
<comment type="caution">
    <text evidence="4">The sequence shown here is derived from an EMBL/GenBank/DDBJ whole genome shotgun (WGS) entry which is preliminary data.</text>
</comment>
<organism evidence="4 5">
    <name type="scientific">Diacronema lutheri</name>
    <name type="common">Unicellular marine alga</name>
    <name type="synonym">Monochrysis lutheri</name>
    <dbReference type="NCBI Taxonomy" id="2081491"/>
    <lineage>
        <taxon>Eukaryota</taxon>
        <taxon>Haptista</taxon>
        <taxon>Haptophyta</taxon>
        <taxon>Pavlovophyceae</taxon>
        <taxon>Pavlovales</taxon>
        <taxon>Pavlovaceae</taxon>
        <taxon>Diacronema</taxon>
    </lineage>
</organism>
<keyword evidence="1" id="KW-0507">mRNA processing</keyword>
<evidence type="ECO:0000313" key="5">
    <source>
        <dbReference type="Proteomes" id="UP000751190"/>
    </source>
</evidence>
<dbReference type="GO" id="GO:0016556">
    <property type="term" value="P:mRNA modification"/>
    <property type="evidence" value="ECO:0007669"/>
    <property type="project" value="UniProtKB-UniRule"/>
</dbReference>
<dbReference type="PANTHER" id="PTHR16121:SF0">
    <property type="entry name" value="CAP-SPECIFIC MRNA (NUCLEOSIDE-2'-O-)-METHYLTRANSFERASE 1"/>
    <property type="match status" value="1"/>
</dbReference>
<reference evidence="4" key="1">
    <citation type="submission" date="2021-05" db="EMBL/GenBank/DDBJ databases">
        <title>The genome of the haptophyte Pavlova lutheri (Diacronema luteri, Pavlovales) - a model for lipid biosynthesis in eukaryotic algae.</title>
        <authorList>
            <person name="Hulatt C.J."/>
            <person name="Posewitz M.C."/>
        </authorList>
    </citation>
    <scope>NUCLEOTIDE SEQUENCE</scope>
    <source>
        <strain evidence="4">NIVA-4/92</strain>
    </source>
</reference>
<dbReference type="EC" id="2.1.1.57" evidence="1"/>
<feature type="compositionally biased region" description="Gly residues" evidence="2">
    <location>
        <begin position="780"/>
        <end position="789"/>
    </location>
</feature>
<comment type="subcellular location">
    <subcellularLocation>
        <location evidence="1">Nucleus</location>
    </subcellularLocation>
</comment>
<dbReference type="GO" id="GO:0005634">
    <property type="term" value="C:nucleus"/>
    <property type="evidence" value="ECO:0007669"/>
    <property type="project" value="UniProtKB-SubCell"/>
</dbReference>
<evidence type="ECO:0000313" key="4">
    <source>
        <dbReference type="EMBL" id="KAG8464125.1"/>
    </source>
</evidence>
<dbReference type="GO" id="GO:0006370">
    <property type="term" value="P:7-methylguanosine mRNA capping"/>
    <property type="evidence" value="ECO:0007669"/>
    <property type="project" value="UniProtKB-UniRule"/>
</dbReference>
<dbReference type="Pfam" id="PF01728">
    <property type="entry name" value="FtsJ"/>
    <property type="match status" value="1"/>
</dbReference>
<gene>
    <name evidence="4" type="ORF">KFE25_000293</name>
</gene>
<dbReference type="GO" id="GO:0003676">
    <property type="term" value="F:nucleic acid binding"/>
    <property type="evidence" value="ECO:0007669"/>
    <property type="project" value="UniProtKB-UniRule"/>
</dbReference>
<evidence type="ECO:0000256" key="1">
    <source>
        <dbReference type="RuleBase" id="RU368012"/>
    </source>
</evidence>
<sequence>MEAVAEKRWPWSGQPLFDESVPAQPRRPPPRYLPEEHRIIYEELDPFGYEPLDRSAEAGAPRLAVRLPPPLAAAIATLEAPIESLPPSSAPVPTIDELSAGRDAIKATVAARRAPPAGAASAAAPAADTTETLPQELRELEPELLDMGMATQLLAARASLASFPAQIVVRARGETNPAERLGAGPFLSRAALKLAELDARTGFVLAVPCERDYDTGEVRPEPDSELQFADLCGGPGGWAEYLLWRRGPRKARGWGLTLRASGAEDYALDRFGAHANPAHGVFVPLYEGDGTGDVTGTDNVRAFFQKVMPLTLGGQGVHLCVADGGRRWGADEARQEVATRRLLLCQAACGLLVTRPGGRLVLKCFGLASRFSAGLIALLRTEFDHVAVVKPLTSRPASSERFVLCVNRRGGGSQVVPKFLLDINEKLGRQERQAAGGACIAPSAERVEQLNDAAECDELLPWPALAADTALIAYLRASNDRLEANQLVAVRALSAHAKQLAAHAELDDGSADAPPPPTPPLPAGACTDLCARSLLAWRLPAMHECVQGARQPPPPERAAAVAAAATAAAGAAGGGANAGYGCPRAFRAGGCTGARPASGRPAGAAGSAGSGFTGLGLSGGGAASGALGLGGARGLAGGGLASLAHRSQPFDLTTAYLQQTDISAAALSGALAAAGADAVHPALPARSHDACMSLAGGVPHATVGNATRTPGAGARAPPAQRPPLARQHHDVAAGAGAGFALPAPRARPAPALKPAVAPARAPAAQQQQQRSHPPAAHVGSSGGHVGGASGELVARAEGTTLTFFRPGGEPAPTAGEKPSKRTRGV</sequence>
<keyword evidence="1" id="KW-0539">Nucleus</keyword>
<keyword evidence="5" id="KW-1185">Reference proteome</keyword>
<dbReference type="OrthoDB" id="10251234at2759"/>
<feature type="domain" description="Ribosomal RNA methyltransferase FtsJ" evidence="3">
    <location>
        <begin position="186"/>
        <end position="408"/>
    </location>
</feature>
<comment type="catalytic activity">
    <reaction evidence="1">
        <text>a 5'-end (N(7)-methyl 5'-triphosphoguanosine)-ribonucleoside in mRNA + S-adenosyl-L-methionine = a 5'-end (N(7)-methyl 5'-triphosphoguanosine)-(2'-O-methyl-ribonucleoside) in mRNA + S-adenosyl-L-homocysteine + H(+)</text>
        <dbReference type="Rhea" id="RHEA:67020"/>
        <dbReference type="Rhea" id="RHEA-COMP:17167"/>
        <dbReference type="Rhea" id="RHEA-COMP:17168"/>
        <dbReference type="ChEBI" id="CHEBI:15378"/>
        <dbReference type="ChEBI" id="CHEBI:57856"/>
        <dbReference type="ChEBI" id="CHEBI:59789"/>
        <dbReference type="ChEBI" id="CHEBI:156461"/>
        <dbReference type="ChEBI" id="CHEBI:167609"/>
        <dbReference type="EC" id="2.1.1.57"/>
    </reaction>
</comment>
<keyword evidence="1" id="KW-0506">mRNA capping</keyword>
<keyword evidence="1" id="KW-0489">Methyltransferase</keyword>
<keyword evidence="1" id="KW-0949">S-adenosyl-L-methionine</keyword>
<dbReference type="AlphaFoldDB" id="A0A8J5XRL3"/>
<dbReference type="InterPro" id="IPR050851">
    <property type="entry name" value="mRNA_Cap_2O-Ribose_MeTrfase"/>
</dbReference>
<evidence type="ECO:0000256" key="2">
    <source>
        <dbReference type="SAM" id="MobiDB-lite"/>
    </source>
</evidence>
<name>A0A8J5XRL3_DIALT</name>
<protein>
    <recommendedName>
        <fullName evidence="1">Cap-specific mRNA (nucleoside-2'-O-)-methyltransferase 1</fullName>
        <ecNumber evidence="1">2.1.1.57</ecNumber>
    </recommendedName>
    <alternativeName>
        <fullName evidence="1">Cap1 2'O-ribose methyltransferase 1</fullName>
    </alternativeName>
</protein>